<evidence type="ECO:0000313" key="3">
    <source>
        <dbReference type="Proteomes" id="UP000541636"/>
    </source>
</evidence>
<protein>
    <submittedName>
        <fullName evidence="2">Uncharacterized protein</fullName>
    </submittedName>
</protein>
<feature type="region of interest" description="Disordered" evidence="1">
    <location>
        <begin position="1"/>
        <end position="30"/>
    </location>
</feature>
<sequence length="65" mass="7223">MTGTSISDQIKSKGIRERVQRGNLETDIPQPPGCDVATCLHYSSLEQGQTCPQPNCEKHKRGKRL</sequence>
<evidence type="ECO:0000313" key="2">
    <source>
        <dbReference type="EMBL" id="NKZ38227.1"/>
    </source>
</evidence>
<dbReference type="Proteomes" id="UP000541636">
    <property type="component" value="Unassembled WGS sequence"/>
</dbReference>
<evidence type="ECO:0000256" key="1">
    <source>
        <dbReference type="SAM" id="MobiDB-lite"/>
    </source>
</evidence>
<dbReference type="AlphaFoldDB" id="A0A846ZKK3"/>
<dbReference type="RefSeq" id="WP_168608616.1">
    <property type="nucleotide sequence ID" value="NZ_JAAZQD010000002.1"/>
</dbReference>
<keyword evidence="3" id="KW-1185">Reference proteome</keyword>
<name>A0A846ZKK3_9GAMM</name>
<proteinExistence type="predicted"/>
<gene>
    <name evidence="2" type="ORF">HF690_04565</name>
</gene>
<accession>A0A846ZKK3</accession>
<organism evidence="2 3">
    <name type="scientific">Oleiagrimonas citrea</name>
    <dbReference type="NCBI Taxonomy" id="1665687"/>
    <lineage>
        <taxon>Bacteria</taxon>
        <taxon>Pseudomonadati</taxon>
        <taxon>Pseudomonadota</taxon>
        <taxon>Gammaproteobacteria</taxon>
        <taxon>Lysobacterales</taxon>
        <taxon>Rhodanobacteraceae</taxon>
        <taxon>Oleiagrimonas</taxon>
    </lineage>
</organism>
<dbReference type="EMBL" id="JAAZQD010000002">
    <property type="protein sequence ID" value="NKZ38227.1"/>
    <property type="molecule type" value="Genomic_DNA"/>
</dbReference>
<reference evidence="2 3" key="1">
    <citation type="journal article" date="2017" name="Int. J. Syst. Evol. Microbiol.">
        <title>Oleiagrimonas citrea sp. nov., a marine bacterium isolated from tidal flat sediment and emended description of the genus Oleiagrimonas Fang et al. 2015 and Oleiagrimonas soli.</title>
        <authorList>
            <person name="Yang S.H."/>
            <person name="Seo H.S."/>
            <person name="Seong C.N."/>
            <person name="Kwon K.K."/>
        </authorList>
    </citation>
    <scope>NUCLEOTIDE SEQUENCE [LARGE SCALE GENOMIC DNA]</scope>
    <source>
        <strain evidence="2 3">MEBiC09124</strain>
    </source>
</reference>
<comment type="caution">
    <text evidence="2">The sequence shown here is derived from an EMBL/GenBank/DDBJ whole genome shotgun (WGS) entry which is preliminary data.</text>
</comment>
<feature type="compositionally biased region" description="Basic and acidic residues" evidence="1">
    <location>
        <begin position="10"/>
        <end position="20"/>
    </location>
</feature>